<feature type="transmembrane region" description="Helical" evidence="1">
    <location>
        <begin position="81"/>
        <end position="100"/>
    </location>
</feature>
<sequence>MELAAWVVVLFFAVSWSAGVIINPPFRVKATIAALMHWWVLIITVALTGVSVFHLLWLMPLVIILCTIVMQIELQKLRAKVTSIFVKSAILIWPVTFFLVQAGR</sequence>
<dbReference type="EMBL" id="JABFMS010000018">
    <property type="protein sequence ID" value="NUT81780.1"/>
    <property type="molecule type" value="Genomic_DNA"/>
</dbReference>
<accession>A0AAJ3FXN0</accession>
<protein>
    <submittedName>
        <fullName evidence="2">Uncharacterized protein</fullName>
    </submittedName>
</protein>
<comment type="caution">
    <text evidence="2">The sequence shown here is derived from an EMBL/GenBank/DDBJ whole genome shotgun (WGS) entry which is preliminary data.</text>
</comment>
<keyword evidence="1" id="KW-0472">Membrane</keyword>
<name>A0AAJ3FXN0_9PSED</name>
<dbReference type="Proteomes" id="UP000562723">
    <property type="component" value="Unassembled WGS sequence"/>
</dbReference>
<feature type="transmembrane region" description="Helical" evidence="1">
    <location>
        <begin position="36"/>
        <end position="69"/>
    </location>
</feature>
<evidence type="ECO:0000313" key="2">
    <source>
        <dbReference type="EMBL" id="NUT81780.1"/>
    </source>
</evidence>
<reference evidence="2 3" key="1">
    <citation type="journal article" date="2020" name="Front. Plant Sci.">
        <title>Isolation of Rhizosphere Bacteria That Improve Quality and Water Stress Tolerance in Greenhouse Ornamentals.</title>
        <authorList>
            <person name="Nordstedt N.P."/>
            <person name="Jones M.L."/>
        </authorList>
    </citation>
    <scope>NUCLEOTIDE SEQUENCE [LARGE SCALE GENOMIC DNA]</scope>
    <source>
        <strain evidence="2 3">C2F7</strain>
    </source>
</reference>
<evidence type="ECO:0000313" key="3">
    <source>
        <dbReference type="Proteomes" id="UP000562723"/>
    </source>
</evidence>
<evidence type="ECO:0000256" key="1">
    <source>
        <dbReference type="SAM" id="Phobius"/>
    </source>
</evidence>
<keyword evidence="1" id="KW-1133">Transmembrane helix</keyword>
<proteinExistence type="predicted"/>
<organism evidence="2 3">
    <name type="scientific">Pseudomonas brassicacearum</name>
    <dbReference type="NCBI Taxonomy" id="930166"/>
    <lineage>
        <taxon>Bacteria</taxon>
        <taxon>Pseudomonadati</taxon>
        <taxon>Pseudomonadota</taxon>
        <taxon>Gammaproteobacteria</taxon>
        <taxon>Pseudomonadales</taxon>
        <taxon>Pseudomonadaceae</taxon>
        <taxon>Pseudomonas</taxon>
    </lineage>
</organism>
<dbReference type="RefSeq" id="WP_175360263.1">
    <property type="nucleotide sequence ID" value="NZ_JABFMS010000018.1"/>
</dbReference>
<dbReference type="AlphaFoldDB" id="A0AAJ3FXN0"/>
<keyword evidence="1" id="KW-0812">Transmembrane</keyword>
<gene>
    <name evidence="2" type="ORF">HNO85_12605</name>
</gene>